<evidence type="ECO:0000256" key="1">
    <source>
        <dbReference type="SAM" id="SignalP"/>
    </source>
</evidence>
<name>A0A928Y6A7_UNCKA</name>
<gene>
    <name evidence="2" type="ORF">HS096_00240</name>
</gene>
<feature type="chain" id="PRO_5036874885" evidence="1">
    <location>
        <begin position="19"/>
        <end position="87"/>
    </location>
</feature>
<accession>A0A928Y6A7</accession>
<dbReference type="AlphaFoldDB" id="A0A928Y6A7"/>
<proteinExistence type="predicted"/>
<dbReference type="Proteomes" id="UP000710385">
    <property type="component" value="Unassembled WGS sequence"/>
</dbReference>
<evidence type="ECO:0000313" key="2">
    <source>
        <dbReference type="EMBL" id="MBE7524816.1"/>
    </source>
</evidence>
<keyword evidence="1" id="KW-0732">Signal</keyword>
<organism evidence="2 3">
    <name type="scientific">candidate division WWE3 bacterium</name>
    <dbReference type="NCBI Taxonomy" id="2053526"/>
    <lineage>
        <taxon>Bacteria</taxon>
        <taxon>Katanobacteria</taxon>
    </lineage>
</organism>
<comment type="caution">
    <text evidence="2">The sequence shown here is derived from an EMBL/GenBank/DDBJ whole genome shotgun (WGS) entry which is preliminary data.</text>
</comment>
<reference evidence="2" key="1">
    <citation type="submission" date="2020-05" db="EMBL/GenBank/DDBJ databases">
        <title>High-Quality Genomes of Partial-Nitritation/Anammox System by Hierarchical Clustering Based Hybrid Assembly.</title>
        <authorList>
            <person name="Liu L."/>
            <person name="Wang Y."/>
            <person name="Che Y."/>
            <person name="Chen Y."/>
            <person name="Xia Y."/>
            <person name="Luo R."/>
            <person name="Cheng S.H."/>
            <person name="Zheng C."/>
            <person name="Zhang T."/>
        </authorList>
    </citation>
    <scope>NUCLEOTIDE SEQUENCE</scope>
    <source>
        <strain evidence="2">H1_PAT1</strain>
    </source>
</reference>
<sequence length="87" mass="9232">MKQFAAFLAVAGLLTALGQGCLSPSSSQPQALPTPAPGAVEPVAERVVPEKTQESDVDDLEAELEGEKLEPIENDIKALQEQANQLY</sequence>
<dbReference type="PROSITE" id="PS51257">
    <property type="entry name" value="PROKAR_LIPOPROTEIN"/>
    <property type="match status" value="1"/>
</dbReference>
<evidence type="ECO:0000313" key="3">
    <source>
        <dbReference type="Proteomes" id="UP000710385"/>
    </source>
</evidence>
<protein>
    <submittedName>
        <fullName evidence="2">Uncharacterized protein</fullName>
    </submittedName>
</protein>
<feature type="signal peptide" evidence="1">
    <location>
        <begin position="1"/>
        <end position="18"/>
    </location>
</feature>
<dbReference type="EMBL" id="JABTTY010000001">
    <property type="protein sequence ID" value="MBE7524816.1"/>
    <property type="molecule type" value="Genomic_DNA"/>
</dbReference>